<reference evidence="1 2" key="1">
    <citation type="submission" date="2015-12" db="EMBL/GenBank/DDBJ databases">
        <title>Complete genome of Roseateles depolymerans KCTC 42856.</title>
        <authorList>
            <person name="Kim K.M."/>
        </authorList>
    </citation>
    <scope>NUCLEOTIDE SEQUENCE [LARGE SCALE GENOMIC DNA]</scope>
    <source>
        <strain evidence="1 2">KCTC 42856</strain>
    </source>
</reference>
<gene>
    <name evidence="1" type="ORF">RD2015_3052</name>
</gene>
<protein>
    <submittedName>
        <fullName evidence="1">Uncharacterized protein</fullName>
    </submittedName>
</protein>
<sequence>MRYATSNAQAQAQAHVQEQVTAPTLAERLHDLLRIEQQTLWTTRRLRVALVPLSQRRRTPL</sequence>
<accession>A0A0U3MGJ0</accession>
<keyword evidence="2" id="KW-1185">Reference proteome</keyword>
<dbReference type="Proteomes" id="UP000060699">
    <property type="component" value="Chromosome"/>
</dbReference>
<dbReference type="RefSeq" id="WP_058935616.1">
    <property type="nucleotide sequence ID" value="NZ_CP013729.1"/>
</dbReference>
<proteinExistence type="predicted"/>
<organism evidence="1 2">
    <name type="scientific">Roseateles depolymerans</name>
    <dbReference type="NCBI Taxonomy" id="76731"/>
    <lineage>
        <taxon>Bacteria</taxon>
        <taxon>Pseudomonadati</taxon>
        <taxon>Pseudomonadota</taxon>
        <taxon>Betaproteobacteria</taxon>
        <taxon>Burkholderiales</taxon>
        <taxon>Sphaerotilaceae</taxon>
        <taxon>Roseateles</taxon>
    </lineage>
</organism>
<dbReference type="KEGG" id="rdp:RD2015_3052"/>
<dbReference type="EMBL" id="CP013729">
    <property type="protein sequence ID" value="ALV07513.1"/>
    <property type="molecule type" value="Genomic_DNA"/>
</dbReference>
<evidence type="ECO:0000313" key="2">
    <source>
        <dbReference type="Proteomes" id="UP000060699"/>
    </source>
</evidence>
<name>A0A0U3MGJ0_9BURK</name>
<dbReference type="AlphaFoldDB" id="A0A0U3MGJ0"/>
<evidence type="ECO:0000313" key="1">
    <source>
        <dbReference type="EMBL" id="ALV07513.1"/>
    </source>
</evidence>